<dbReference type="STRING" id="6832.A0A553NT65"/>
<dbReference type="SUPFAM" id="SSF48452">
    <property type="entry name" value="TPR-like"/>
    <property type="match status" value="1"/>
</dbReference>
<dbReference type="Gene3D" id="1.25.40.10">
    <property type="entry name" value="Tetratricopeptide repeat domain"/>
    <property type="match status" value="1"/>
</dbReference>
<keyword evidence="4" id="KW-1185">Reference proteome</keyword>
<dbReference type="OMA" id="MEEDNSQ"/>
<dbReference type="SMART" id="SM00028">
    <property type="entry name" value="TPR"/>
    <property type="match status" value="2"/>
</dbReference>
<reference evidence="3 4" key="1">
    <citation type="journal article" date="2018" name="Nat. Ecol. Evol.">
        <title>Genomic signatures of mitonuclear coevolution across populations of Tigriopus californicus.</title>
        <authorList>
            <person name="Barreto F.S."/>
            <person name="Watson E.T."/>
            <person name="Lima T.G."/>
            <person name="Willett C.S."/>
            <person name="Edmands S."/>
            <person name="Li W."/>
            <person name="Burton R.S."/>
        </authorList>
    </citation>
    <scope>NUCLEOTIDE SEQUENCE [LARGE SCALE GENOMIC DNA]</scope>
    <source>
        <strain evidence="3 4">San Diego</strain>
    </source>
</reference>
<name>A0A553NT65_TIGCA</name>
<gene>
    <name evidence="3" type="ORF">TCAL_14281</name>
</gene>
<dbReference type="Pfam" id="PF13374">
    <property type="entry name" value="TPR_10"/>
    <property type="match status" value="1"/>
</dbReference>
<proteinExistence type="predicted"/>
<dbReference type="Proteomes" id="UP000318571">
    <property type="component" value="Chromosome 1"/>
</dbReference>
<dbReference type="InterPro" id="IPR011990">
    <property type="entry name" value="TPR-like_helical_dom_sf"/>
</dbReference>
<evidence type="ECO:0000256" key="1">
    <source>
        <dbReference type="PROSITE-ProRule" id="PRU00339"/>
    </source>
</evidence>
<dbReference type="PANTHER" id="PTHR47059">
    <property type="entry name" value="TETRATRICOPEPTIDE REPEAT PROTEIN 32"/>
    <property type="match status" value="1"/>
</dbReference>
<evidence type="ECO:0000313" key="4">
    <source>
        <dbReference type="Proteomes" id="UP000318571"/>
    </source>
</evidence>
<sequence>MEPILEGLTVESERLYKEHKFKEVEEMFSTFLKEAVGEKPEIRAQALNNRGHAKYMQVKFDEALVDYEESIVLAKTIPATFYNRATIKFRMGKFDEALPDFEEAATQAPQNEEFQEGLAKCRSAAKE</sequence>
<evidence type="ECO:0000256" key="2">
    <source>
        <dbReference type="SAM" id="MobiDB-lite"/>
    </source>
</evidence>
<keyword evidence="1" id="KW-0802">TPR repeat</keyword>
<feature type="region of interest" description="Disordered" evidence="2">
    <location>
        <begin position="106"/>
        <end position="127"/>
    </location>
</feature>
<feature type="repeat" description="TPR" evidence="1">
    <location>
        <begin position="78"/>
        <end position="111"/>
    </location>
</feature>
<dbReference type="AlphaFoldDB" id="A0A553NT65"/>
<dbReference type="Pfam" id="PF00515">
    <property type="entry name" value="TPR_1"/>
    <property type="match status" value="1"/>
</dbReference>
<organism evidence="3 4">
    <name type="scientific">Tigriopus californicus</name>
    <name type="common">Marine copepod</name>
    <dbReference type="NCBI Taxonomy" id="6832"/>
    <lineage>
        <taxon>Eukaryota</taxon>
        <taxon>Metazoa</taxon>
        <taxon>Ecdysozoa</taxon>
        <taxon>Arthropoda</taxon>
        <taxon>Crustacea</taxon>
        <taxon>Multicrustacea</taxon>
        <taxon>Hexanauplia</taxon>
        <taxon>Copepoda</taxon>
        <taxon>Harpacticoida</taxon>
        <taxon>Harpacticidae</taxon>
        <taxon>Tigriopus</taxon>
    </lineage>
</organism>
<evidence type="ECO:0000313" key="3">
    <source>
        <dbReference type="EMBL" id="TRY68624.1"/>
    </source>
</evidence>
<protein>
    <submittedName>
        <fullName evidence="3">Uncharacterized protein</fullName>
    </submittedName>
</protein>
<dbReference type="PANTHER" id="PTHR47059:SF1">
    <property type="entry name" value="TETRATRICOPEPTIDE REPEAT PROTEIN 32"/>
    <property type="match status" value="1"/>
</dbReference>
<dbReference type="InterPro" id="IPR019734">
    <property type="entry name" value="TPR_rpt"/>
</dbReference>
<comment type="caution">
    <text evidence="3">The sequence shown here is derived from an EMBL/GenBank/DDBJ whole genome shotgun (WGS) entry which is preliminary data.</text>
</comment>
<dbReference type="PROSITE" id="PS50005">
    <property type="entry name" value="TPR"/>
    <property type="match status" value="1"/>
</dbReference>
<accession>A0A553NT65</accession>
<dbReference type="EMBL" id="VCGU01000010">
    <property type="protein sequence ID" value="TRY68624.1"/>
    <property type="molecule type" value="Genomic_DNA"/>
</dbReference>